<reference evidence="1" key="1">
    <citation type="submission" date="2020-05" db="EMBL/GenBank/DDBJ databases">
        <authorList>
            <person name="Chiriac C."/>
            <person name="Salcher M."/>
            <person name="Ghai R."/>
            <person name="Kavagutti S V."/>
        </authorList>
    </citation>
    <scope>NUCLEOTIDE SEQUENCE</scope>
</reference>
<gene>
    <name evidence="1" type="ORF">UFOVP244_66</name>
</gene>
<protein>
    <submittedName>
        <fullName evidence="1">Uncharacterized protein</fullName>
    </submittedName>
</protein>
<proteinExistence type="predicted"/>
<name>A0A6J7X152_9CAUD</name>
<organism evidence="1">
    <name type="scientific">uncultured Caudovirales phage</name>
    <dbReference type="NCBI Taxonomy" id="2100421"/>
    <lineage>
        <taxon>Viruses</taxon>
        <taxon>Duplodnaviria</taxon>
        <taxon>Heunggongvirae</taxon>
        <taxon>Uroviricota</taxon>
        <taxon>Caudoviricetes</taxon>
        <taxon>Peduoviridae</taxon>
        <taxon>Maltschvirus</taxon>
        <taxon>Maltschvirus maltsch</taxon>
    </lineage>
</organism>
<sequence length="104" mass="11672">MTTTAKPRRFKRRSEVKVDPENFAKWDVNIPPSCAVITKGGVVIANASPNNWSAITVYTLRSQQVFEAFTQIEINDRIDDLLEMNKLKAKAEEASDNSTESAKK</sequence>
<evidence type="ECO:0000313" key="1">
    <source>
        <dbReference type="EMBL" id="CAB5220993.1"/>
    </source>
</evidence>
<dbReference type="EMBL" id="LR798292">
    <property type="protein sequence ID" value="CAB5220993.1"/>
    <property type="molecule type" value="Genomic_DNA"/>
</dbReference>
<accession>A0A6J7X152</accession>